<dbReference type="InterPro" id="IPR052158">
    <property type="entry name" value="INH-QAR"/>
</dbReference>
<dbReference type="Gene3D" id="3.40.50.880">
    <property type="match status" value="1"/>
</dbReference>
<dbReference type="PANTHER" id="PTHR43130:SF3">
    <property type="entry name" value="HTH-TYPE TRANSCRIPTIONAL REGULATOR RV1931C"/>
    <property type="match status" value="1"/>
</dbReference>
<organism evidence="3 4">
    <name type="scientific">Streptomyces tsukubensis (strain DSM 42081 / NBRC 108919 / NRRL 18488 / 9993)</name>
    <dbReference type="NCBI Taxonomy" id="1114943"/>
    <lineage>
        <taxon>Bacteria</taxon>
        <taxon>Bacillati</taxon>
        <taxon>Actinomycetota</taxon>
        <taxon>Actinomycetes</taxon>
        <taxon>Kitasatosporales</taxon>
        <taxon>Streptomycetaceae</taxon>
        <taxon>Streptomyces</taxon>
    </lineage>
</organism>
<proteinExistence type="predicted"/>
<dbReference type="EMBL" id="CP029159">
    <property type="protein sequence ID" value="QKM71096.1"/>
    <property type="molecule type" value="Genomic_DNA"/>
</dbReference>
<evidence type="ECO:0000259" key="2">
    <source>
        <dbReference type="Pfam" id="PF01965"/>
    </source>
</evidence>
<evidence type="ECO:0000256" key="1">
    <source>
        <dbReference type="SAM" id="MobiDB-lite"/>
    </source>
</evidence>
<name>A0A7G3ULD3_STRT9</name>
<reference evidence="3 4" key="1">
    <citation type="journal article" date="2012" name="J. Bacteriol.">
        <title>Draft genome of Streptomyces tsukubaensis NRRL 18488, the producer of the clinically important immunosuppressant tacrolimus (FK506).</title>
        <authorList>
            <person name="Barreiro C."/>
            <person name="Prieto C."/>
            <person name="Sola-Landa A."/>
            <person name="Solera E."/>
            <person name="Martinez-Castro M."/>
            <person name="Perez-Redondo R."/>
            <person name="Garcia-Estrada C."/>
            <person name="Aparicio J.F."/>
            <person name="Fernandez-Martinez L.T."/>
            <person name="Santos-Aberturas J."/>
            <person name="Salehi-Najafabadi Z."/>
            <person name="Rodriguez-Garcia A."/>
            <person name="Tauch A."/>
            <person name="Martin J.F."/>
        </authorList>
    </citation>
    <scope>NUCLEOTIDE SEQUENCE [LARGE SCALE GENOMIC DNA]</scope>
    <source>
        <strain evidence="4">DSM 42081 / NBRC 108919 / NRRL 18488 / 9993</strain>
    </source>
</reference>
<evidence type="ECO:0000313" key="4">
    <source>
        <dbReference type="Proteomes" id="UP000005940"/>
    </source>
</evidence>
<dbReference type="InterPro" id="IPR029062">
    <property type="entry name" value="Class_I_gatase-like"/>
</dbReference>
<dbReference type="Pfam" id="PF01965">
    <property type="entry name" value="DJ-1_PfpI"/>
    <property type="match status" value="1"/>
</dbReference>
<dbReference type="AlphaFoldDB" id="A0A7G3ULD3"/>
<accession>A0A7G3ULD3</accession>
<dbReference type="CDD" id="cd03139">
    <property type="entry name" value="GATase1_PfpI_2"/>
    <property type="match status" value="1"/>
</dbReference>
<protein>
    <submittedName>
        <fullName evidence="3">DJ-1/PfpI family protein</fullName>
    </submittedName>
</protein>
<gene>
    <name evidence="3" type="ORF">STSU_032275</name>
</gene>
<feature type="domain" description="DJ-1/PfpI" evidence="2">
    <location>
        <begin position="17"/>
        <end position="185"/>
    </location>
</feature>
<sequence>MQGALVSSPDLESALTVGVFVFEGAEELDVVGPWEVLGFWAAHVATAPVRLVTVAREEGWVRCAKGLRLGVDHSPADAPALDVLIHPGGDGTRALKDDGAHLEWLRELHRREVLLASVCTGSLVLAAAGLLRDRPATTHRDFTERLAALDGTIDVRAAERYVDDGTIVTSAGVSAGIDMAFHLVERLDSAEASAEVRRGTQYDRPVSRPRPPTAAPGPGAAPHR</sequence>
<feature type="region of interest" description="Disordered" evidence="1">
    <location>
        <begin position="192"/>
        <end position="224"/>
    </location>
</feature>
<dbReference type="SUPFAM" id="SSF52317">
    <property type="entry name" value="Class I glutamine amidotransferase-like"/>
    <property type="match status" value="1"/>
</dbReference>
<dbReference type="Proteomes" id="UP000005940">
    <property type="component" value="Chromosome"/>
</dbReference>
<feature type="compositionally biased region" description="Basic and acidic residues" evidence="1">
    <location>
        <begin position="192"/>
        <end position="201"/>
    </location>
</feature>
<evidence type="ECO:0000313" key="3">
    <source>
        <dbReference type="EMBL" id="QKM71096.1"/>
    </source>
</evidence>
<dbReference type="PANTHER" id="PTHR43130">
    <property type="entry name" value="ARAC-FAMILY TRANSCRIPTIONAL REGULATOR"/>
    <property type="match status" value="1"/>
</dbReference>
<dbReference type="InterPro" id="IPR002818">
    <property type="entry name" value="DJ-1/PfpI"/>
</dbReference>
<keyword evidence="4" id="KW-1185">Reference proteome</keyword>